<dbReference type="Proteomes" id="UP000037136">
    <property type="component" value="Unassembled WGS sequence"/>
</dbReference>
<dbReference type="PANTHER" id="PTHR13347">
    <property type="entry name" value="HEAT REPEAT-CONTAINING PROTEIN 3"/>
    <property type="match status" value="1"/>
</dbReference>
<reference evidence="4 5" key="1">
    <citation type="journal article" date="2015" name="BMC Genomics">
        <title>Gene expression during zombie ant biting behavior reflects the complexity underlying fungal parasitic behavioral manipulation.</title>
        <authorList>
            <person name="de Bekker C."/>
            <person name="Ohm R.A."/>
            <person name="Loreto R.G."/>
            <person name="Sebastian A."/>
            <person name="Albert I."/>
            <person name="Merrow M."/>
            <person name="Brachmann A."/>
            <person name="Hughes D.P."/>
        </authorList>
    </citation>
    <scope>NUCLEOTIDE SEQUENCE [LARGE SCALE GENOMIC DNA]</scope>
    <source>
        <strain evidence="4 5">SC16a</strain>
    </source>
</reference>
<evidence type="ECO:0000259" key="3">
    <source>
        <dbReference type="Pfam" id="PF25567"/>
    </source>
</evidence>
<dbReference type="InterPro" id="IPR057990">
    <property type="entry name" value="TPR_SYO1"/>
</dbReference>
<dbReference type="InterPro" id="IPR011989">
    <property type="entry name" value="ARM-like"/>
</dbReference>
<feature type="region of interest" description="Disordered" evidence="2">
    <location>
        <begin position="1"/>
        <end position="33"/>
    </location>
</feature>
<sequence>MPKSRRSRGGPRHRRDPVARPVKPPSDPRLSALREAKVLPAVKQLSSADTRARSAAAAAVATLAQDPECRQLLLREHIVHTLLTQTLTDAALESRAAGWGILQLLAQEEGHDFCVHLFRQDILTSMDHAARATVQKLQSDFDSLPKAEKPFVISVASSLVSLATALAEASDDALVSVAANGSIAQLLALAIGQASDQSNPIADLRTDALACLMVLSEDNLQFSSELAQSPCFSTVMTLKAEADTDGILACAVLHNVFASLQESKNPADFLEADDSLLIPTLTKVISHIPLPPDDATVLGSGWSDPFEQQRLALEVLASIGTTLNSSSMDASKPPKASERMTDQDMGDVDEPVSDAEEHGQKDENDEEMGDDDIMNDLDMVAGADGDGDDGGGADDLPVLRALIQTAMPQLIRVARLESHGDNEADMRRLALSALNNIAWSTSVIDFADGHNVPIRKAWAPAARSLWEQLVSPVLATDTADVAVATQVTGLAWALARGLSGQAPLADGEPGKFMVLYRATKGLASSDPDSSDAFQSLGVKCVGVLGQLGREPAPVERNREIGVFLITLVAALPDTPSADAVEALDQLFEMYGDEAHACDGLVFWKNGFLSHLEAALPKVRAMAKTIDRKKEPELRARADDAAMNLGRFLAYKKKHAPSS</sequence>
<accession>A0A2A9PA41</accession>
<feature type="compositionally biased region" description="Acidic residues" evidence="2">
    <location>
        <begin position="363"/>
        <end position="375"/>
    </location>
</feature>
<evidence type="ECO:0000313" key="5">
    <source>
        <dbReference type="Proteomes" id="UP000037136"/>
    </source>
</evidence>
<reference evidence="4 5" key="2">
    <citation type="journal article" date="2017" name="Sci. Rep.">
        <title>Ant-infecting Ophiocordyceps genomes reveal a high diversity of potential behavioral manipulation genes and a possible major role for enterotoxins.</title>
        <authorList>
            <person name="de Bekker C."/>
            <person name="Ohm R.A."/>
            <person name="Evans H.C."/>
            <person name="Brachmann A."/>
            <person name="Hughes D.P."/>
        </authorList>
    </citation>
    <scope>NUCLEOTIDE SEQUENCE [LARGE SCALE GENOMIC DNA]</scope>
    <source>
        <strain evidence="4 5">SC16a</strain>
    </source>
</reference>
<proteinExistence type="inferred from homology"/>
<dbReference type="SUPFAM" id="SSF48371">
    <property type="entry name" value="ARM repeat"/>
    <property type="match status" value="1"/>
</dbReference>
<dbReference type="EMBL" id="LAZP02000296">
    <property type="protein sequence ID" value="PFH58385.1"/>
    <property type="molecule type" value="Genomic_DNA"/>
</dbReference>
<dbReference type="GO" id="GO:0042273">
    <property type="term" value="P:ribosomal large subunit biogenesis"/>
    <property type="evidence" value="ECO:0007669"/>
    <property type="project" value="TreeGrafter"/>
</dbReference>
<evidence type="ECO:0000256" key="2">
    <source>
        <dbReference type="SAM" id="MobiDB-lite"/>
    </source>
</evidence>
<organism evidence="4 5">
    <name type="scientific">Ophiocordyceps unilateralis</name>
    <name type="common">Zombie-ant fungus</name>
    <name type="synonym">Torrubia unilateralis</name>
    <dbReference type="NCBI Taxonomy" id="268505"/>
    <lineage>
        <taxon>Eukaryota</taxon>
        <taxon>Fungi</taxon>
        <taxon>Dikarya</taxon>
        <taxon>Ascomycota</taxon>
        <taxon>Pezizomycotina</taxon>
        <taxon>Sordariomycetes</taxon>
        <taxon>Hypocreomycetidae</taxon>
        <taxon>Hypocreales</taxon>
        <taxon>Ophiocordycipitaceae</taxon>
        <taxon>Ophiocordyceps</taxon>
    </lineage>
</organism>
<dbReference type="PANTHER" id="PTHR13347:SF1">
    <property type="entry name" value="HEAT REPEAT-CONTAINING PROTEIN 3"/>
    <property type="match status" value="1"/>
</dbReference>
<dbReference type="CDD" id="cd13394">
    <property type="entry name" value="Syo1_like"/>
    <property type="match status" value="1"/>
</dbReference>
<dbReference type="OrthoDB" id="288703at2759"/>
<name>A0A2A9PA41_OPHUN</name>
<feature type="compositionally biased region" description="Basic residues" evidence="2">
    <location>
        <begin position="1"/>
        <end position="15"/>
    </location>
</feature>
<comment type="caution">
    <text evidence="4">The sequence shown here is derived from an EMBL/GenBank/DDBJ whole genome shotgun (WGS) entry which is preliminary data.</text>
</comment>
<dbReference type="Pfam" id="PF25567">
    <property type="entry name" value="TPR_SYO1"/>
    <property type="match status" value="1"/>
</dbReference>
<evidence type="ECO:0000313" key="4">
    <source>
        <dbReference type="EMBL" id="PFH58385.1"/>
    </source>
</evidence>
<dbReference type="AlphaFoldDB" id="A0A2A9PA41"/>
<dbReference type="STRING" id="268505.A0A2A9PA41"/>
<gene>
    <name evidence="4" type="ORF">XA68_13726</name>
</gene>
<feature type="region of interest" description="Disordered" evidence="2">
    <location>
        <begin position="324"/>
        <end position="393"/>
    </location>
</feature>
<dbReference type="GO" id="GO:0006606">
    <property type="term" value="P:protein import into nucleus"/>
    <property type="evidence" value="ECO:0007669"/>
    <property type="project" value="TreeGrafter"/>
</dbReference>
<dbReference type="InterPro" id="IPR052616">
    <property type="entry name" value="SYO1-like"/>
</dbReference>
<dbReference type="InterPro" id="IPR016024">
    <property type="entry name" value="ARM-type_fold"/>
</dbReference>
<comment type="similarity">
    <text evidence="1">Belongs to the nuclear import and ribosome assembly adapter family.</text>
</comment>
<evidence type="ECO:0000256" key="1">
    <source>
        <dbReference type="ARBA" id="ARBA00049983"/>
    </source>
</evidence>
<feature type="domain" description="SYO1-like TPR repeats" evidence="3">
    <location>
        <begin position="427"/>
        <end position="654"/>
    </location>
</feature>
<dbReference type="GO" id="GO:0051082">
    <property type="term" value="F:unfolded protein binding"/>
    <property type="evidence" value="ECO:0007669"/>
    <property type="project" value="TreeGrafter"/>
</dbReference>
<protein>
    <recommendedName>
        <fullName evidence="3">SYO1-like TPR repeats domain-containing protein</fullName>
    </recommendedName>
</protein>
<feature type="compositionally biased region" description="Acidic residues" evidence="2">
    <location>
        <begin position="344"/>
        <end position="354"/>
    </location>
</feature>
<keyword evidence="5" id="KW-1185">Reference proteome</keyword>
<dbReference type="Gene3D" id="1.25.10.10">
    <property type="entry name" value="Leucine-rich Repeat Variant"/>
    <property type="match status" value="1"/>
</dbReference>